<name>A0A9X0I475_9ACTN</name>
<dbReference type="AlphaFoldDB" id="A0A9X0I475"/>
<proteinExistence type="predicted"/>
<reference evidence="1 2" key="1">
    <citation type="submission" date="2015-10" db="EMBL/GenBank/DDBJ databases">
        <authorList>
            <person name="Ju K.-S."/>
            <person name="Doroghazi J.R."/>
            <person name="Metcalf W.W."/>
        </authorList>
    </citation>
    <scope>NUCLEOTIDE SEQUENCE [LARGE SCALE GENOMIC DNA]</scope>
    <source>
        <strain evidence="1 2">NRRL B-24793</strain>
    </source>
</reference>
<dbReference type="Proteomes" id="UP000053246">
    <property type="component" value="Unassembled WGS sequence"/>
</dbReference>
<evidence type="ECO:0000313" key="1">
    <source>
        <dbReference type="EMBL" id="KUJ46491.1"/>
    </source>
</evidence>
<comment type="caution">
    <text evidence="1">The sequence shown here is derived from an EMBL/GenBank/DDBJ whole genome shotgun (WGS) entry which is preliminary data.</text>
</comment>
<protein>
    <submittedName>
        <fullName evidence="1">Uncharacterized protein</fullName>
    </submittedName>
</protein>
<accession>A0A9X0I475</accession>
<evidence type="ECO:0000313" key="2">
    <source>
        <dbReference type="Proteomes" id="UP000053246"/>
    </source>
</evidence>
<sequence length="100" mass="10786">MTARLDRRLLTSGMGVTVAQLVTLWADHTPARLPVPVICPGCGHPYSEKAPLCPTAAVVRPLLRRRRHEIPGAIDALTTNQLADLTGNRLSTALPAEVTR</sequence>
<gene>
    <name evidence="1" type="ORF">ADL17_26650</name>
</gene>
<dbReference type="EMBL" id="LMWI01000002">
    <property type="protein sequence ID" value="KUJ46491.1"/>
    <property type="molecule type" value="Genomic_DNA"/>
</dbReference>
<keyword evidence="2" id="KW-1185">Reference proteome</keyword>
<dbReference type="RefSeq" id="WP_013736049.1">
    <property type="nucleotide sequence ID" value="NZ_LMWI01000002.1"/>
</dbReference>
<organism evidence="1 2">
    <name type="scientific">Micromonospora maris</name>
    <dbReference type="NCBI Taxonomy" id="1003110"/>
    <lineage>
        <taxon>Bacteria</taxon>
        <taxon>Bacillati</taxon>
        <taxon>Actinomycetota</taxon>
        <taxon>Actinomycetes</taxon>
        <taxon>Micromonosporales</taxon>
        <taxon>Micromonosporaceae</taxon>
        <taxon>Micromonospora</taxon>
    </lineage>
</organism>